<protein>
    <submittedName>
        <fullName evidence="1">Uncharacterized protein</fullName>
    </submittedName>
</protein>
<accession>W7TQQ7</accession>
<comment type="caution">
    <text evidence="1">The sequence shown here is derived from an EMBL/GenBank/DDBJ whole genome shotgun (WGS) entry which is preliminary data.</text>
</comment>
<sequence length="131" mass="14773">MKARKEGHHASNCSVLAASSPVLPQLEYVTLPVLYHYFLEVLQISNEHSRNEGITHLYTWHFSDAVSLGPKGTYTSKAVNPNAFFDELPLGSCWLRQNIVLASSLRADWRTSEFCSDLHTVEPRNQDIATQ</sequence>
<name>W7TQQ7_9STRA</name>
<dbReference type="EMBL" id="AZIL01000159">
    <property type="protein sequence ID" value="EWM29465.1"/>
    <property type="molecule type" value="Genomic_DNA"/>
</dbReference>
<reference evidence="1 2" key="1">
    <citation type="journal article" date="2014" name="Mol. Plant">
        <title>Chromosome Scale Genome Assembly and Transcriptome Profiling of Nannochloropsis gaditana in Nitrogen Depletion.</title>
        <authorList>
            <person name="Corteggiani Carpinelli E."/>
            <person name="Telatin A."/>
            <person name="Vitulo N."/>
            <person name="Forcato C."/>
            <person name="D'Angelo M."/>
            <person name="Schiavon R."/>
            <person name="Vezzi A."/>
            <person name="Giacometti G.M."/>
            <person name="Morosinotto T."/>
            <person name="Valle G."/>
        </authorList>
    </citation>
    <scope>NUCLEOTIDE SEQUENCE [LARGE SCALE GENOMIC DNA]</scope>
    <source>
        <strain evidence="1 2">B-31</strain>
    </source>
</reference>
<proteinExistence type="predicted"/>
<keyword evidence="2" id="KW-1185">Reference proteome</keyword>
<dbReference type="Proteomes" id="UP000019335">
    <property type="component" value="Chromosome 3"/>
</dbReference>
<dbReference type="AlphaFoldDB" id="W7TQQ7"/>
<gene>
    <name evidence="1" type="ORF">Naga_100449g4</name>
</gene>
<evidence type="ECO:0000313" key="2">
    <source>
        <dbReference type="Proteomes" id="UP000019335"/>
    </source>
</evidence>
<evidence type="ECO:0000313" key="1">
    <source>
        <dbReference type="EMBL" id="EWM29465.1"/>
    </source>
</evidence>
<organism evidence="1 2">
    <name type="scientific">Nannochloropsis gaditana</name>
    <dbReference type="NCBI Taxonomy" id="72520"/>
    <lineage>
        <taxon>Eukaryota</taxon>
        <taxon>Sar</taxon>
        <taxon>Stramenopiles</taxon>
        <taxon>Ochrophyta</taxon>
        <taxon>Eustigmatophyceae</taxon>
        <taxon>Eustigmatales</taxon>
        <taxon>Monodopsidaceae</taxon>
        <taxon>Nannochloropsis</taxon>
    </lineage>
</organism>